<protein>
    <recommendedName>
        <fullName evidence="4">DUF4398 domain-containing protein</fullName>
    </recommendedName>
</protein>
<proteinExistence type="predicted"/>
<evidence type="ECO:0000313" key="2">
    <source>
        <dbReference type="EMBL" id="XBS21274.1"/>
    </source>
</evidence>
<feature type="signal peptide" evidence="1">
    <location>
        <begin position="1"/>
        <end position="26"/>
    </location>
</feature>
<organism evidence="2 3">
    <name type="scientific">Methylomarinum roseum</name>
    <dbReference type="NCBI Taxonomy" id="3067653"/>
    <lineage>
        <taxon>Bacteria</taxon>
        <taxon>Pseudomonadati</taxon>
        <taxon>Pseudomonadota</taxon>
        <taxon>Gammaproteobacteria</taxon>
        <taxon>Methylococcales</taxon>
        <taxon>Methylococcaceae</taxon>
        <taxon>Methylomarinum</taxon>
    </lineage>
</organism>
<evidence type="ECO:0000256" key="1">
    <source>
        <dbReference type="SAM" id="SignalP"/>
    </source>
</evidence>
<dbReference type="RefSeq" id="WP_305909742.1">
    <property type="nucleotide sequence ID" value="NZ_CP157743.1"/>
</dbReference>
<feature type="chain" id="PRO_5043930199" description="DUF4398 domain-containing protein" evidence="1">
    <location>
        <begin position="27"/>
        <end position="127"/>
    </location>
</feature>
<name>A0AAU7NWA4_9GAMM</name>
<dbReference type="EMBL" id="CP157743">
    <property type="protein sequence ID" value="XBS21274.1"/>
    <property type="molecule type" value="Genomic_DNA"/>
</dbReference>
<evidence type="ECO:0008006" key="4">
    <source>
        <dbReference type="Google" id="ProtNLM"/>
    </source>
</evidence>
<evidence type="ECO:0000313" key="3">
    <source>
        <dbReference type="Proteomes" id="UP001225378"/>
    </source>
</evidence>
<dbReference type="AlphaFoldDB" id="A0AAU7NWA4"/>
<dbReference type="Proteomes" id="UP001225378">
    <property type="component" value="Chromosome"/>
</dbReference>
<dbReference type="KEGG" id="mech:Q9L42_003880"/>
<reference evidence="2 3" key="1">
    <citation type="journal article" date="2024" name="Microbiology">
        <title>Methylomarinum rosea sp. nov., a novel halophilic methanotrophic bacterium from the hypersaline Lake Elton.</title>
        <authorList>
            <person name="Suleimanov R.Z."/>
            <person name="Oshkin I.Y."/>
            <person name="Danilova O.V."/>
            <person name="Suzina N.E."/>
            <person name="Dedysh S.N."/>
        </authorList>
    </citation>
    <scope>NUCLEOTIDE SEQUENCE [LARGE SCALE GENOMIC DNA]</scope>
    <source>
        <strain evidence="2 3">Ch1-1</strain>
    </source>
</reference>
<gene>
    <name evidence="2" type="ORF">Q9L42_003880</name>
</gene>
<accession>A0AAU7NWA4</accession>
<keyword evidence="3" id="KW-1185">Reference proteome</keyword>
<sequence>MNILKSAVVAFSLAISMGTFSTTAVAYEEGRTTFSPIDAINMTVERAQAAKAAIGAGADAMEVADLIKKASDTTKEINANDVVDRNRQRANGHFKKARRAAKKGDLEGATKHLDKGIEGMEKLKGML</sequence>
<keyword evidence="1" id="KW-0732">Signal</keyword>